<keyword evidence="2" id="KW-0808">Transferase</keyword>
<evidence type="ECO:0000256" key="2">
    <source>
        <dbReference type="ARBA" id="ARBA00022679"/>
    </source>
</evidence>
<dbReference type="CDD" id="cd06223">
    <property type="entry name" value="PRTases_typeI"/>
    <property type="match status" value="1"/>
</dbReference>
<dbReference type="PANTHER" id="PTHR10210:SF32">
    <property type="entry name" value="RIBOSE-PHOSPHATE PYROPHOSPHOKINASE 2"/>
    <property type="match status" value="1"/>
</dbReference>
<dbReference type="PANTHER" id="PTHR10210">
    <property type="entry name" value="RIBOSE-PHOSPHATE DIPHOSPHOKINASE FAMILY MEMBER"/>
    <property type="match status" value="1"/>
</dbReference>
<evidence type="ECO:0000256" key="4">
    <source>
        <dbReference type="ARBA" id="ARBA00022777"/>
    </source>
</evidence>
<keyword evidence="3" id="KW-0547">Nucleotide-binding</keyword>
<evidence type="ECO:0000256" key="5">
    <source>
        <dbReference type="ARBA" id="ARBA00022840"/>
    </source>
</evidence>
<dbReference type="Gene3D" id="3.40.50.2020">
    <property type="match status" value="2"/>
</dbReference>
<dbReference type="AlphaFoldDB" id="A0A2M6WNI9"/>
<keyword evidence="5" id="KW-0067">ATP-binding</keyword>
<dbReference type="InterPro" id="IPR029057">
    <property type="entry name" value="PRTase-like"/>
</dbReference>
<proteinExistence type="predicted"/>
<dbReference type="GO" id="GO:0016301">
    <property type="term" value="F:kinase activity"/>
    <property type="evidence" value="ECO:0007669"/>
    <property type="project" value="UniProtKB-KW"/>
</dbReference>
<comment type="catalytic activity">
    <reaction evidence="6">
        <text>D-ribose 5-phosphate + ATP = 5-phospho-alpha-D-ribose 1-diphosphate + AMP + H(+)</text>
        <dbReference type="Rhea" id="RHEA:15609"/>
        <dbReference type="ChEBI" id="CHEBI:15378"/>
        <dbReference type="ChEBI" id="CHEBI:30616"/>
        <dbReference type="ChEBI" id="CHEBI:58017"/>
        <dbReference type="ChEBI" id="CHEBI:78346"/>
        <dbReference type="ChEBI" id="CHEBI:456215"/>
        <dbReference type="EC" id="2.7.6.1"/>
    </reaction>
</comment>
<dbReference type="SUPFAM" id="SSF53271">
    <property type="entry name" value="PRTase-like"/>
    <property type="match status" value="2"/>
</dbReference>
<dbReference type="Pfam" id="PF14572">
    <property type="entry name" value="Pribosyl_synth"/>
    <property type="match status" value="1"/>
</dbReference>
<comment type="caution">
    <text evidence="7">The sequence shown here is derived from an EMBL/GenBank/DDBJ whole genome shotgun (WGS) entry which is preliminary data.</text>
</comment>
<dbReference type="Proteomes" id="UP000228900">
    <property type="component" value="Unassembled WGS sequence"/>
</dbReference>
<evidence type="ECO:0000256" key="3">
    <source>
        <dbReference type="ARBA" id="ARBA00022741"/>
    </source>
</evidence>
<evidence type="ECO:0000256" key="6">
    <source>
        <dbReference type="ARBA" id="ARBA00049535"/>
    </source>
</evidence>
<dbReference type="GO" id="GO:0002189">
    <property type="term" value="C:ribose phosphate diphosphokinase complex"/>
    <property type="evidence" value="ECO:0007669"/>
    <property type="project" value="TreeGrafter"/>
</dbReference>
<dbReference type="InterPro" id="IPR000836">
    <property type="entry name" value="PRTase_dom"/>
</dbReference>
<keyword evidence="4" id="KW-0418">Kinase</keyword>
<dbReference type="GO" id="GO:0006015">
    <property type="term" value="P:5-phosphoribose 1-diphosphate biosynthetic process"/>
    <property type="evidence" value="ECO:0007669"/>
    <property type="project" value="TreeGrafter"/>
</dbReference>
<dbReference type="GO" id="GO:0000287">
    <property type="term" value="F:magnesium ion binding"/>
    <property type="evidence" value="ECO:0007669"/>
    <property type="project" value="InterPro"/>
</dbReference>
<dbReference type="GO" id="GO:0006164">
    <property type="term" value="P:purine nucleotide biosynthetic process"/>
    <property type="evidence" value="ECO:0007669"/>
    <property type="project" value="TreeGrafter"/>
</dbReference>
<dbReference type="GO" id="GO:0005737">
    <property type="term" value="C:cytoplasm"/>
    <property type="evidence" value="ECO:0007669"/>
    <property type="project" value="TreeGrafter"/>
</dbReference>
<sequence>MYTPELAEESQELIWALKRQYGAAYIIAVFPFLRYRRQDHPEKQYEINRLRMIIDRLAHVGTDEMIVVTPHSDQMAKNCAQYGIKFNAIDPSNFFAETVKTYLPGGVNDNSHVYAPDLGSVPRAIALANLLNLSVLFNVKRRDLNNETDIIQLTPEKINEIVIRLQEKYNFSKINYAYPKSIKEKIIIMVEDEVASGDTANSTGRLLKQYGATQLFFLATHAVLTPDWRNKLFFQNHFDKIIMTNSINRDYEKRTGGYIYDISLSLSLAKAIYQSIESHFEQNL</sequence>
<reference evidence="8" key="1">
    <citation type="submission" date="2017-09" db="EMBL/GenBank/DDBJ databases">
        <title>Depth-based differentiation of microbial function through sediment-hosted aquifers and enrichment of novel symbionts in the deep terrestrial subsurface.</title>
        <authorList>
            <person name="Probst A.J."/>
            <person name="Ladd B."/>
            <person name="Jarett J.K."/>
            <person name="Geller-Mcgrath D.E."/>
            <person name="Sieber C.M.K."/>
            <person name="Emerson J.B."/>
            <person name="Anantharaman K."/>
            <person name="Thomas B.C."/>
            <person name="Malmstrom R."/>
            <person name="Stieglmeier M."/>
            <person name="Klingl A."/>
            <person name="Woyke T."/>
            <person name="Ryan C.M."/>
            <person name="Banfield J.F."/>
        </authorList>
    </citation>
    <scope>NUCLEOTIDE SEQUENCE [LARGE SCALE GENOMIC DNA]</scope>
</reference>
<organism evidence="7 8">
    <name type="scientific">Candidatus Falkowbacteria bacterium CG10_big_fil_rev_8_21_14_0_10_39_9</name>
    <dbReference type="NCBI Taxonomy" id="1974566"/>
    <lineage>
        <taxon>Bacteria</taxon>
        <taxon>Candidatus Falkowiibacteriota</taxon>
    </lineage>
</organism>
<dbReference type="EMBL" id="PFAQ01000053">
    <property type="protein sequence ID" value="PIT94367.1"/>
    <property type="molecule type" value="Genomic_DNA"/>
</dbReference>
<gene>
    <name evidence="7" type="ORF">COT98_03895</name>
</gene>
<name>A0A2M6WNI9_9BACT</name>
<dbReference type="InterPro" id="IPR005946">
    <property type="entry name" value="Rib-P_diPkinase"/>
</dbReference>
<accession>A0A2M6WNI9</accession>
<evidence type="ECO:0000313" key="8">
    <source>
        <dbReference type="Proteomes" id="UP000228900"/>
    </source>
</evidence>
<protein>
    <recommendedName>
        <fullName evidence="1">ribose-phosphate diphosphokinase</fullName>
        <ecNumber evidence="1">2.7.6.1</ecNumber>
    </recommendedName>
</protein>
<dbReference type="GO" id="GO:0005524">
    <property type="term" value="F:ATP binding"/>
    <property type="evidence" value="ECO:0007669"/>
    <property type="project" value="UniProtKB-KW"/>
</dbReference>
<dbReference type="EC" id="2.7.6.1" evidence="1"/>
<evidence type="ECO:0000256" key="1">
    <source>
        <dbReference type="ARBA" id="ARBA00013247"/>
    </source>
</evidence>
<dbReference type="GO" id="GO:0004749">
    <property type="term" value="F:ribose phosphate diphosphokinase activity"/>
    <property type="evidence" value="ECO:0007669"/>
    <property type="project" value="UniProtKB-EC"/>
</dbReference>
<evidence type="ECO:0000313" key="7">
    <source>
        <dbReference type="EMBL" id="PIT94367.1"/>
    </source>
</evidence>